<dbReference type="PROSITE" id="PS00411">
    <property type="entry name" value="KINESIN_MOTOR_1"/>
    <property type="match status" value="1"/>
</dbReference>
<dbReference type="GO" id="GO:0007018">
    <property type="term" value="P:microtubule-based movement"/>
    <property type="evidence" value="ECO:0007669"/>
    <property type="project" value="InterPro"/>
</dbReference>
<dbReference type="SMART" id="SM00129">
    <property type="entry name" value="KISc"/>
    <property type="match status" value="1"/>
</dbReference>
<evidence type="ECO:0000256" key="4">
    <source>
        <dbReference type="SAM" id="MobiDB-lite"/>
    </source>
</evidence>
<evidence type="ECO:0000313" key="6">
    <source>
        <dbReference type="Proteomes" id="UP000050792"/>
    </source>
</evidence>
<proteinExistence type="inferred from homology"/>
<dbReference type="InterPro" id="IPR001752">
    <property type="entry name" value="Kinesin_motor_dom"/>
</dbReference>
<dbReference type="GO" id="GO:0008017">
    <property type="term" value="F:microtubule binding"/>
    <property type="evidence" value="ECO:0007669"/>
    <property type="project" value="InterPro"/>
</dbReference>
<reference evidence="6" key="1">
    <citation type="submission" date="2022-06" db="EMBL/GenBank/DDBJ databases">
        <authorList>
            <person name="Berger JAMES D."/>
            <person name="Berger JAMES D."/>
        </authorList>
    </citation>
    <scope>NUCLEOTIDE SEQUENCE [LARGE SCALE GENOMIC DNA]</scope>
</reference>
<dbReference type="InterPro" id="IPR027417">
    <property type="entry name" value="P-loop_NTPase"/>
</dbReference>
<evidence type="ECO:0000256" key="2">
    <source>
        <dbReference type="ARBA" id="ARBA00022840"/>
    </source>
</evidence>
<evidence type="ECO:0000313" key="7">
    <source>
        <dbReference type="WBParaSite" id="SRDH1_31500.1"/>
    </source>
</evidence>
<dbReference type="PRINTS" id="PR00380">
    <property type="entry name" value="KINESINHEAVY"/>
</dbReference>
<dbReference type="SUPFAM" id="SSF52540">
    <property type="entry name" value="P-loop containing nucleoside triphosphate hydrolases"/>
    <property type="match status" value="1"/>
</dbReference>
<keyword evidence="1 3" id="KW-0547">Nucleotide-binding</keyword>
<dbReference type="WBParaSite" id="SRDH1_31500.1">
    <property type="protein sequence ID" value="SRDH1_31500.1"/>
    <property type="gene ID" value="SRDH1_31500"/>
</dbReference>
<sequence>MSNLYVVARLRPSTLQEFNENPKHYMTIRENEIILINSGEIGCALVADHRIQTRTFPLDHIFGSVDQTNTDNDSQASIYHHIGKPAVDSVKDGYNCSLFAYGMTGTGKTHTIFGSEEDPGLIPRICEALLNHIKVNQSVHTKYELKISFVEIYNEKIHDLLNNTKEQSSLRIREHPDDGPYVEGLTKVTLTDVETLRTIIGKSIKKRTTAPNHNHEKSSRSHVICTLYYHEERSGNDFPRTINSKLCLIDLAGSERVHSLNDSKRFNEGRKINLSLSCLSTVIGKLAERNSIFSNDSELAAHSSQSTLNSTRSSHHSSTHHSSSFHIPYRNSKLTWLLRDSLGGNAHTTMIATISPSYKYYNETLNTLRYARQAKLIKNVPKVNEDSCTTYIKQLLNEISTLKQRLYEKDYCTVGRYLDHTKSLNKRKTLLRKSSSEGSVQDNAFSNSMNKCLDFKERTLQCESAKYQKNNIDTLTTSYAKCVQPFQTQNSDDKMNYSQKFNGHDQQQQACQQLCDNQSSLTVDQSTQTIQVEEYEKTCFDYLHRVELLNFFCDRTNRFLPKETMEQHNKCAAIVLNSNIIHSTNLPDSLLKSDIVVNTPAKLNISNYPNLFDGDSDCHRSTADYQDDQNKSDKSDETDEMLLKARPLSSGDTDVDNYEKKEDKKDHFDVDLSKEPSKIFILKQGFSEDRQALKMAQSLSVSTSTPKQISKVNQPRMRRMLFPSKLKNVSYSWRTFVKKRSKFTDKFNKWMNLDSNSKQRISNTVSKMFEDKNVTSMFPSNQFHLIKMRKITNLISSITSNELTSSLVSSRDLRITHSREFAKSQNEDDVVSVEHDASLKFNPSSLTTPNLATTASLSSPSFDKTTVSDLQDNSATSGQAVLFNENLINTQLAQNRKTYEINDSTDISLNLDDSLEEFDGSDTSFDLTTSIEVNKKGAFYSVQPRDIQRTLDTSLSSPSSIRTEDLSLEEDADDVKSKNEHFHGKIITGTGSLTKIKKYENLLTNIADKPSVTAEECPYIKNSDYNQLVDKEFSTTVHFKTNLLNKNKRIECNSSNGYLIPSTDDNEGYINSSDDNSKRKQYSILKKHSKYSTDANSHLSTLQQLTTLSCLNAENIQLVMPRINELLQTDVLRSNIELFERLKTIHSRMQEVVSSNNSNHMLLLSINDRQTIYDGLLAISLVDKETSQMPVLHIWSGSKLTKTLNILQYARDNLFSSVHKHHTVIDDNNCNSNAIIINPQEFDQIKTTLLEITKIIKTDEKTSFFHDKQYLSDSLEEVIISLEKVDPNISNKQNSQINSEIIQHLENMITLNHGLIINHGIEAIKHNVESEFPNNRCVLKRQTAIDIASALQLIEDEYDHSVTASMTNDNKTQNVPNIDHLKYIRKSITKQLSTSETDCFVDTNIVCQSSDIRLVEEALTNHFKKINYCLKTSLQKEPINLVNTGFKISQTTHGNTVTRYQNALTPISEYCTSQTSPYEKNSVSNEFNVINNLVPKKQQLNNMLNQMNQTITVSSNEEKIGILVGFDNTTIPTGSELLDLSTYIDDTQSKHDGNSTISDRNSFCNTISDQFESENDLFVDSSMIAPIISYLKSKLLENRVNNLNIVNDCYSDYTMNDVKQVSNYLVECLNTNSEKPVRLNSTHIDLLNKLFIADQSAYSCILKKQLDLCLNLKETTNSDFASEDLSVVSEELSFLISNLRENEDMVTNTSFVENLCTAVTKYHLPILPKIYPCLSNIINNPHHVKPILNSSSLYKEKLGYELKQLMEALQIELQSENMIYNDSLAKHLFHIPIATNPASRLRNDESFSSRPIMFMQTVISLYILDLFCSLPDEIDKLIYLLSIRRNFRSLVDFCESPSMHCSSVCTKLKSLFKLCTLPNESGLYDITVAAGGTNGVGVSQIISNMLPSIQVTVQATKVSNSYQTQIENLLLQTRNKVNSKRHYFVNGEMDDITCGILITLTTIFTKGFRSLNPYEIAITMGKFTEFYHYLINSKCVKMSEDVSTSVLSLISSELHNESLSKSQYGVDQKNLEDLNHSIYEAASDCLSELSEYKKMRFINSLILLGILLSQRRLHYNLTNFASAEANILISILLLFLSNFHINLQNTLMNVTKKLVKAIHNINPSLLLCKPNYISLGFSSHFAPVLDVWLANQKSKIDGVKSLVPYVSSTNQLNHYLEICNITSSEVTAEKPFEYNRTKEELLTETVVDHNLYLHVLTLQEILSQSTTNLSCTLKVKPQNCKFLISCLSGIISSPMLIPSDIMKLTLQIIQEIHSKKMNNGYEINEGTSKKLITYCKGLANTLKEKYIKCESWKIINSSLYQTDENDEALDSIQDTINSNVIFNVVENKMKPTTWVATTYRKESLHAVLNKFVLPEMCLLNEKDDFEISRNSTIINDFSDQIVLFTHINRLKTILEITDRSEICPLNAENTESLFCMLEIIKNQKDFIEILKNDQDFLSVFKLNVIQNCVNSTPFVINSKTKTKMQNILEKVCCAQFNKIENLISDYLRALCLPNAVQFSDQSLNNLILGQVAILAYSKQLNISTGHIGSLRDYCLSFQHSRNVNGLCEQIVPFANFLSNIINISDITSLENHNKNILYSKLEEYQEFYNRIRTSKDIINSTLAYEILFKTIELEHLSRLYSLEIQCIPESLKCSLISMLILGEHFFPLALKVEEQIHVDCIAGQLDGIKSELINTDKVVRPTTLITVAEHPVMSEKVETSEGTLLVSSVSSQHPFLNTTVSLVSKANILETTGNHRDPRFHERPLSTELNITENEEEWEILTMKKVTDINDSSFKSQTSDNIENSKSEISKNTKTATLIHEIYSDEQVMSQVTSNEIQKPNDIDVKLSQNNFLAKTINTSEILSQDNTIKKKILRNFEFYTSETDGETQDTLDVDSKNSDYLISVITSQQSEDTDEQVTVHELYSKSIVKKQDIDIKTASILISTIRSYLKLKPLTTVQMISLFSLLENINSQSEILESVQDVLSFPIIKLSSSDLKPLATISTNIKSQISQETMTSCTDLLNYKIIYEIISYRTSIWKTESAIAYSALRGLLTSTTSLSISPSHDLYSSFINTVNYSNCDEKELLKLEQRLLHYYFSLEEQQSFMLTDAEIKSCKILLQKYEPKIQSRILQEIKKALHLVNQSDEYNSEQEEASFFKNVYYLILICLPNLAIDNAEFLRILINLSVIYQLIYTSKNYTYCLKTIFNSYDVLHFFEKQSCLKDFFEVKSSCLASSSKHYIIYFAKILERFVNSRILNQSLSSIDIFLLVSLLQRIQPNITNDAEISFHLKHLITRLLYIFITNQNIFIDKLSKRLLDDLCERLKSTSITLQVCISTEGSRSLDMIKNDIECSQSEHYQSVLRSLETVLLNSIELLAEPLRAKQIAYIIKNLNHFGYWLLEQPFIAQSIGQCLNALCDTNLRINTLSTNVTIIFQCIQVMVNHFNKIVIEPSVSQVMNKEDAAALSTSISWFLSGNLDFLSNIVDNSLEENVFITSSESWTNLMLLQLWYTSIACAHPLCHISQQPHSIFASELIKLTRLEVNRLIGFWKPRLDLYSQKQRTISIQKLSVSTECDLTAEMTNQELSNAIQLSLLSGQLNGPRSAWICVNVLDELQNECEHELISISNSEKESLRYALCSNTVVNSCELIPNTDIVASLVYLNSFLSKISSLTSSEHLELFLIQPTEAAPFASSIQNILKFTHLDIHRPNSFHPLTEIEYHLWIASANLRTSWISNFECCLIDDVKQKALQIIFQKIRIELINLLNEFDEENFIKPNLTQIPIQPINRKNLSQLLRVSLLLNRYPVKHTITMLNHFHYLHDISCSVLPVQTVSYFRYFVSCMLTNHYHHSQHSYNENSVDTTTLINSFTIDRLDSSLINCFFHEDIFDLNLPQDSMPIIQTSLVYCNTCEELINFLNILPRHCRQHLNAYLYQLFCTNLRKYTNRLLKIIMNGEEYAGPDINTNKLIPLWLHFLKHLIPKDIENQNKHSELLSVTTMSVDVRPLSYICVQNERLRQLLVVNLNDLSSSELIQLIIDSDQFHHNLIYSKMFHEDLEFIPHLKYYLCNSLIGKLCNYIHLFIEDDFPQTILNISYEEIAMKLKDNISKILNNLSLDNDNSKICSLKSNSMESTNEIDENKSVIISDNLTNFSSCEDLLYPMEDVVPEINRLNHLLAINSLQPNEMSAILSSIVILRDASMHLPSNLSEYARFSLKEEDALNKLQMLIDQKTIVKLDKQLRHTLLLLSQRLGLLAIQANKDLLRTGLEIWLNASLESKLIFTKQQAQQVYYALYLAQQINNQKYKSQTDFCNTYDLVEQVILQLKPLVNSKFGAEIKGPHSLCPVVTLFIENAQQLLEQLTYSCKVPTNGISNHSFNKQKTTAENLWKLISCQSPEVIENELSNSIHTQLINSSEDKTDTEKLSKQISNKPRKTLKRLPEIDECNVIKIRQSYDRSPSHRKNDHIQLNSHLSCDSPLSLLALYNEEKRRLLSWEEVTETRLRKACERVENLLRAIPEHTYPKNNSGHTVKQLREEVVLLKSQLHTMIKQELLKKDNPIYSSDESPVLSKKERGNYIFDSSLYTRKNQSGYQGKFSFDYIQLSERDTHRPNTSINGRLSSSTCSLKTFLSLNQRINQSYLVSCKPVTPDHVFSSPSNIDKRILQNSFDRLNELIEIRRAIVAGSREELRRLGIHSSLSVPYYKPFTLIRPRDNKSLGLLGSDSHEEWLTSNRRSIDRRRNYTTHLCRSKDEYSRGNQAIEDLENKLGQLEEQILPHKFNDSVVQ</sequence>
<keyword evidence="2 3" id="KW-0067">ATP-binding</keyword>
<dbReference type="PROSITE" id="PS50067">
    <property type="entry name" value="KINESIN_MOTOR_2"/>
    <property type="match status" value="1"/>
</dbReference>
<dbReference type="GO" id="GO:0005524">
    <property type="term" value="F:ATP binding"/>
    <property type="evidence" value="ECO:0007669"/>
    <property type="project" value="UniProtKB-UniRule"/>
</dbReference>
<reference evidence="7" key="2">
    <citation type="submission" date="2023-11" db="UniProtKB">
        <authorList>
            <consortium name="WormBaseParasite"/>
        </authorList>
    </citation>
    <scope>IDENTIFICATION</scope>
</reference>
<comment type="similarity">
    <text evidence="3">Belongs to the TRAFAC class myosin-kinesin ATPase superfamily. Kinesin family.</text>
</comment>
<feature type="compositionally biased region" description="Basic and acidic residues" evidence="4">
    <location>
        <begin position="619"/>
        <end position="635"/>
    </location>
</feature>
<name>A0AA85F1M9_9TREM</name>
<feature type="region of interest" description="Disordered" evidence="4">
    <location>
        <begin position="619"/>
        <end position="664"/>
    </location>
</feature>
<evidence type="ECO:0000256" key="3">
    <source>
        <dbReference type="PROSITE-ProRule" id="PRU00283"/>
    </source>
</evidence>
<dbReference type="InterPro" id="IPR036961">
    <property type="entry name" value="Kinesin_motor_dom_sf"/>
</dbReference>
<organism evidence="6 7">
    <name type="scientific">Schistosoma rodhaini</name>
    <dbReference type="NCBI Taxonomy" id="6188"/>
    <lineage>
        <taxon>Eukaryota</taxon>
        <taxon>Metazoa</taxon>
        <taxon>Spiralia</taxon>
        <taxon>Lophotrochozoa</taxon>
        <taxon>Platyhelminthes</taxon>
        <taxon>Trematoda</taxon>
        <taxon>Digenea</taxon>
        <taxon>Strigeidida</taxon>
        <taxon>Schistosomatoidea</taxon>
        <taxon>Schistosomatidae</taxon>
        <taxon>Schistosoma</taxon>
    </lineage>
</organism>
<dbReference type="Gene3D" id="3.40.850.10">
    <property type="entry name" value="Kinesin motor domain"/>
    <property type="match status" value="1"/>
</dbReference>
<dbReference type="InterPro" id="IPR019821">
    <property type="entry name" value="Kinesin_motor_CS"/>
</dbReference>
<dbReference type="Pfam" id="PF00225">
    <property type="entry name" value="Kinesin"/>
    <property type="match status" value="1"/>
</dbReference>
<keyword evidence="3" id="KW-0505">Motor protein</keyword>
<dbReference type="Proteomes" id="UP000050792">
    <property type="component" value="Unassembled WGS sequence"/>
</dbReference>
<feature type="binding site" evidence="3">
    <location>
        <begin position="102"/>
        <end position="109"/>
    </location>
    <ligand>
        <name>ATP</name>
        <dbReference type="ChEBI" id="CHEBI:30616"/>
    </ligand>
</feature>
<evidence type="ECO:0000259" key="5">
    <source>
        <dbReference type="PROSITE" id="PS50067"/>
    </source>
</evidence>
<evidence type="ECO:0000256" key="1">
    <source>
        <dbReference type="ARBA" id="ARBA00022741"/>
    </source>
</evidence>
<keyword evidence="6" id="KW-1185">Reference proteome</keyword>
<dbReference type="GO" id="GO:0003777">
    <property type="term" value="F:microtubule motor activity"/>
    <property type="evidence" value="ECO:0007669"/>
    <property type="project" value="InterPro"/>
</dbReference>
<feature type="region of interest" description="Disordered" evidence="4">
    <location>
        <begin position="304"/>
        <end position="326"/>
    </location>
</feature>
<feature type="domain" description="Kinesin motor" evidence="5">
    <location>
        <begin position="3"/>
        <end position="377"/>
    </location>
</feature>
<accession>A0AA85F1M9</accession>
<protein>
    <recommendedName>
        <fullName evidence="5">Kinesin motor domain-containing protein</fullName>
    </recommendedName>
</protein>
<dbReference type="PANTHER" id="PTHR47117">
    <property type="entry name" value="STAR-RELATED LIPID TRANSFER PROTEIN 9"/>
    <property type="match status" value="1"/>
</dbReference>